<reference evidence="2" key="1">
    <citation type="submission" date="2010-08" db="EMBL/GenBank/DDBJ databases">
        <authorList>
            <consortium name="Caenorhabditis japonica Sequencing Consortium"/>
            <person name="Wilson R.K."/>
        </authorList>
    </citation>
    <scope>NUCLEOTIDE SEQUENCE [LARGE SCALE GENOMIC DNA]</scope>
    <source>
        <strain evidence="2">DF5081</strain>
    </source>
</reference>
<name>A0A8R1HX84_CAEJA</name>
<organism evidence="1 2">
    <name type="scientific">Caenorhabditis japonica</name>
    <dbReference type="NCBI Taxonomy" id="281687"/>
    <lineage>
        <taxon>Eukaryota</taxon>
        <taxon>Metazoa</taxon>
        <taxon>Ecdysozoa</taxon>
        <taxon>Nematoda</taxon>
        <taxon>Chromadorea</taxon>
        <taxon>Rhabditida</taxon>
        <taxon>Rhabditina</taxon>
        <taxon>Rhabditomorpha</taxon>
        <taxon>Rhabditoidea</taxon>
        <taxon>Rhabditidae</taxon>
        <taxon>Peloderinae</taxon>
        <taxon>Caenorhabditis</taxon>
    </lineage>
</organism>
<sequence length="203" mass="23951">MFNERYKEIRLFARHGSAPLLNIAPYFTDAARQMAKDMKPELLWIIQGMNEIKFHDKASDAMFAPSALDIVIAEKMNEFKKLADLIYVDLPYYLTADYPAKFIARSLIFRKNLEESSLVVPVCQVEEQIQEQTQRLLRSNCANCHFNDIQKALTNGSRRFYFYDRENYRALNYDGSHLTLTAFKYIRPIYSNRIEQFFRFLAQ</sequence>
<keyword evidence="2" id="KW-1185">Reference proteome</keyword>
<evidence type="ECO:0000313" key="1">
    <source>
        <dbReference type="EnsemblMetazoa" id="CJA11050.1"/>
    </source>
</evidence>
<dbReference type="AlphaFoldDB" id="A0A8R1HX84"/>
<evidence type="ECO:0000313" key="2">
    <source>
        <dbReference type="Proteomes" id="UP000005237"/>
    </source>
</evidence>
<reference evidence="1" key="2">
    <citation type="submission" date="2022-06" db="UniProtKB">
        <authorList>
            <consortium name="EnsemblMetazoa"/>
        </authorList>
    </citation>
    <scope>IDENTIFICATION</scope>
    <source>
        <strain evidence="1">DF5081</strain>
    </source>
</reference>
<accession>A0A8R1HX84</accession>
<dbReference type="Proteomes" id="UP000005237">
    <property type="component" value="Unassembled WGS sequence"/>
</dbReference>
<protein>
    <submittedName>
        <fullName evidence="1">SGNH domain-containing protein</fullName>
    </submittedName>
</protein>
<proteinExistence type="predicted"/>
<dbReference type="EnsemblMetazoa" id="CJA11050.1">
    <property type="protein sequence ID" value="CJA11050.1"/>
    <property type="gene ID" value="WBGene00130254"/>
</dbReference>